<keyword evidence="1" id="KW-1133">Transmembrane helix</keyword>
<accession>A0A318NEJ4</accession>
<evidence type="ECO:0000313" key="2">
    <source>
        <dbReference type="EMBL" id="PYC67160.1"/>
    </source>
</evidence>
<evidence type="ECO:0000256" key="1">
    <source>
        <dbReference type="SAM" id="Phobius"/>
    </source>
</evidence>
<proteinExistence type="predicted"/>
<feature type="transmembrane region" description="Helical" evidence="1">
    <location>
        <begin position="90"/>
        <end position="111"/>
    </location>
</feature>
<dbReference type="Proteomes" id="UP000248333">
    <property type="component" value="Unassembled WGS sequence"/>
</dbReference>
<evidence type="ECO:0000313" key="3">
    <source>
        <dbReference type="Proteomes" id="UP000248333"/>
    </source>
</evidence>
<sequence>MRRDAEAAIPARRRSWLGVAAASVIAVGAWVSYWWLAVPRFDVCPAVLPAPAGCGGAGRVATATWWTAIVAVLLLATAAAALVRPRGRWWPFAVGIVVLGMAALWGLRAVLYPAG</sequence>
<organism evidence="2 3">
    <name type="scientific">Micromonospora arborensis</name>
    <dbReference type="NCBI Taxonomy" id="2116518"/>
    <lineage>
        <taxon>Bacteria</taxon>
        <taxon>Bacillati</taxon>
        <taxon>Actinomycetota</taxon>
        <taxon>Actinomycetes</taxon>
        <taxon>Micromonosporales</taxon>
        <taxon>Micromonosporaceae</taxon>
        <taxon>Micromonospora</taxon>
    </lineage>
</organism>
<keyword evidence="1" id="KW-0812">Transmembrane</keyword>
<dbReference type="AlphaFoldDB" id="A0A318NEJ4"/>
<name>A0A318NEJ4_9ACTN</name>
<gene>
    <name evidence="2" type="ORF">C7C45_22060</name>
</gene>
<dbReference type="EMBL" id="PYBV01000028">
    <property type="protein sequence ID" value="PYC67160.1"/>
    <property type="molecule type" value="Genomic_DNA"/>
</dbReference>
<protein>
    <submittedName>
        <fullName evidence="2">Uncharacterized protein</fullName>
    </submittedName>
</protein>
<dbReference type="RefSeq" id="WP_110565597.1">
    <property type="nucleotide sequence ID" value="NZ_PYBV01000028.1"/>
</dbReference>
<feature type="transmembrane region" description="Helical" evidence="1">
    <location>
        <begin position="65"/>
        <end position="83"/>
    </location>
</feature>
<keyword evidence="3" id="KW-1185">Reference proteome</keyword>
<feature type="transmembrane region" description="Helical" evidence="1">
    <location>
        <begin position="16"/>
        <end position="36"/>
    </location>
</feature>
<comment type="caution">
    <text evidence="2">The sequence shown here is derived from an EMBL/GenBank/DDBJ whole genome shotgun (WGS) entry which is preliminary data.</text>
</comment>
<reference evidence="2 3" key="1">
    <citation type="submission" date="2018-03" db="EMBL/GenBank/DDBJ databases">
        <title>Bioinformatic expansion and discovery of thiopeptide antibiotics.</title>
        <authorList>
            <person name="Schwalen C.J."/>
            <person name="Hudson G.A."/>
            <person name="Mitchell D.A."/>
        </authorList>
    </citation>
    <scope>NUCLEOTIDE SEQUENCE [LARGE SCALE GENOMIC DNA]</scope>
    <source>
        <strain evidence="2 3">NRRL 8041</strain>
    </source>
</reference>
<keyword evidence="1" id="KW-0472">Membrane</keyword>
<dbReference type="OrthoDB" id="3398909at2"/>